<evidence type="ECO:0000259" key="9">
    <source>
        <dbReference type="Pfam" id="PF12719"/>
    </source>
</evidence>
<evidence type="ECO:0000256" key="3">
    <source>
        <dbReference type="ARBA" id="ARBA00022454"/>
    </source>
</evidence>
<accession>A0A5E4MGC1</accession>
<evidence type="ECO:0000256" key="5">
    <source>
        <dbReference type="ARBA" id="ARBA00022776"/>
    </source>
</evidence>
<evidence type="ECO:0000313" key="10">
    <source>
        <dbReference type="EMBL" id="VVC30497.1"/>
    </source>
</evidence>
<feature type="domain" description="Nuclear condensin complex subunit 3 C-terminal" evidence="9">
    <location>
        <begin position="551"/>
        <end position="820"/>
    </location>
</feature>
<dbReference type="Gene3D" id="1.25.10.10">
    <property type="entry name" value="Leucine-rich Repeat Variant"/>
    <property type="match status" value="1"/>
</dbReference>
<sequence>MIKNKVIIRLFEKAGDIGPQPNLIKIIKTKFNAMDFNEFKTLFMEAMFSVFVSVTPMHCSVVNNMIKFAAHSLSVLTQFNSKDGCSGMYLLTDFFRKCLQRIQSKSKIIRWRFCLFLNHLLNSMSSETVLSVELCDVAITILLGRLKDINAEVRVQAVHALHRLQLPDNPKCKIVKKFMFHMTSDPCVEVRASIVKEIAMFKIVVEEILKYTLNDVNESVRKEAHNRFLDYPFDQLSPKQRQEIVVYGLKDPSTNINSFIKKQLLVKWLENCNNDFETLLKHMDLENVSVCEQIVNILFESIYDSQVLELTNKFLNSESRLIDFNQLTVEKIFLWKCIGKYLTFEKKIQLANTEGQASDDYIEVLLPDLVKFSDYIREYFFNYNAIEDKEFILLQLLDFVSIFVMDDVGAASLNKLCYNLILYSETSMKIIQPITMLLNLTIKSGPDILNYSKNILNEIQTQTVNVLPLIDKVGTKMFLENQIKVKTMQIKDILETESDSEELRMLIIELNKMKKELDIINNMLTDDDKILVEEAVNILLKGFELVFQVQQLIKVSNERSLVTDIIQNIVIDYLECSLVTIRMDALHCIAPYLLVNNLDTAKVHIFTLFREISRPMTNKHLLLQILFELLLTYGLKSFDISDDIDADHDYDDDFTVENILPLLADSVDYEVNDRSFKSVIVEGFCNLIVFKKVESINVISKFLIIWFKRLTHETFNVYHILMKCFTTYMFNIHSSSSTIAKCYVPIFKQIEEHKLIEKLGIDLDEMNTTLINLCQGIIFKDEKMANNAHGELAGYILDYLLDEDQPYTTILVNTLHKLQIDFECENELLKKTLIPKLKRVIKHMKSDKNRIKYLKKIKQKFDSILQKESHIRKRNDSEVNPKETHVEQPKPTLFNCTDEPSSSAIHGDLFSQEHLEHTSLGSDNDEESGDQCRNLSAMKRMSEVYKRSFNTKHDQSSSESE</sequence>
<name>A0A5E4MGC1_9HEMI</name>
<evidence type="ECO:0000256" key="6">
    <source>
        <dbReference type="ARBA" id="ARBA00023067"/>
    </source>
</evidence>
<keyword evidence="7" id="KW-0131">Cell cycle</keyword>
<keyword evidence="3" id="KW-0158">Chromosome</keyword>
<dbReference type="GO" id="GO:0051301">
    <property type="term" value="P:cell division"/>
    <property type="evidence" value="ECO:0007669"/>
    <property type="project" value="UniProtKB-KW"/>
</dbReference>
<feature type="region of interest" description="Disordered" evidence="8">
    <location>
        <begin position="917"/>
        <end position="961"/>
    </location>
</feature>
<dbReference type="OrthoDB" id="27187at2759"/>
<proteinExistence type="inferred from homology"/>
<dbReference type="GO" id="GO:0007076">
    <property type="term" value="P:mitotic chromosome condensation"/>
    <property type="evidence" value="ECO:0007669"/>
    <property type="project" value="InterPro"/>
</dbReference>
<dbReference type="SUPFAM" id="SSF48371">
    <property type="entry name" value="ARM repeat"/>
    <property type="match status" value="1"/>
</dbReference>
<protein>
    <submittedName>
        <fullName evidence="10">Armadillo-type fold,Armadillo-like helical,Nuclear condensin complex subunit 3, C-terminal</fullName>
    </submittedName>
</protein>
<keyword evidence="5" id="KW-0498">Mitosis</keyword>
<dbReference type="EMBL" id="CABPRJ010000520">
    <property type="protein sequence ID" value="VVC30497.1"/>
    <property type="molecule type" value="Genomic_DNA"/>
</dbReference>
<dbReference type="PANTHER" id="PTHR14418:SF5">
    <property type="entry name" value="CONDENSIN COMPLEX SUBUNIT 3"/>
    <property type="match status" value="1"/>
</dbReference>
<dbReference type="AlphaFoldDB" id="A0A5E4MGC1"/>
<dbReference type="Pfam" id="PF12719">
    <property type="entry name" value="Cnd3"/>
    <property type="match status" value="1"/>
</dbReference>
<feature type="compositionally biased region" description="Basic and acidic residues" evidence="8">
    <location>
        <begin position="869"/>
        <end position="888"/>
    </location>
</feature>
<dbReference type="GO" id="GO:0000793">
    <property type="term" value="C:condensed chromosome"/>
    <property type="evidence" value="ECO:0007669"/>
    <property type="project" value="TreeGrafter"/>
</dbReference>
<feature type="region of interest" description="Disordered" evidence="8">
    <location>
        <begin position="869"/>
        <end position="900"/>
    </location>
</feature>
<reference evidence="10 11" key="1">
    <citation type="submission" date="2019-08" db="EMBL/GenBank/DDBJ databases">
        <authorList>
            <person name="Alioto T."/>
            <person name="Alioto T."/>
            <person name="Gomez Garrido J."/>
        </authorList>
    </citation>
    <scope>NUCLEOTIDE SEQUENCE [LARGE SCALE GENOMIC DNA]</scope>
</reference>
<keyword evidence="6" id="KW-0226">DNA condensation</keyword>
<evidence type="ECO:0000256" key="4">
    <source>
        <dbReference type="ARBA" id="ARBA00022618"/>
    </source>
</evidence>
<feature type="compositionally biased region" description="Basic and acidic residues" evidence="8">
    <location>
        <begin position="940"/>
        <end position="961"/>
    </location>
</feature>
<evidence type="ECO:0000256" key="2">
    <source>
        <dbReference type="ARBA" id="ARBA00006533"/>
    </source>
</evidence>
<evidence type="ECO:0000313" key="11">
    <source>
        <dbReference type="Proteomes" id="UP000325440"/>
    </source>
</evidence>
<keyword evidence="4" id="KW-0132">Cell division</keyword>
<evidence type="ECO:0000256" key="8">
    <source>
        <dbReference type="SAM" id="MobiDB-lite"/>
    </source>
</evidence>
<dbReference type="Proteomes" id="UP000325440">
    <property type="component" value="Unassembled WGS sequence"/>
</dbReference>
<gene>
    <name evidence="10" type="ORF">CINCED_3A000440</name>
</gene>
<organism evidence="10 11">
    <name type="scientific">Cinara cedri</name>
    <dbReference type="NCBI Taxonomy" id="506608"/>
    <lineage>
        <taxon>Eukaryota</taxon>
        <taxon>Metazoa</taxon>
        <taxon>Ecdysozoa</taxon>
        <taxon>Arthropoda</taxon>
        <taxon>Hexapoda</taxon>
        <taxon>Insecta</taxon>
        <taxon>Pterygota</taxon>
        <taxon>Neoptera</taxon>
        <taxon>Paraneoptera</taxon>
        <taxon>Hemiptera</taxon>
        <taxon>Sternorrhyncha</taxon>
        <taxon>Aphidomorpha</taxon>
        <taxon>Aphidoidea</taxon>
        <taxon>Aphididae</taxon>
        <taxon>Lachninae</taxon>
        <taxon>Cinara</taxon>
    </lineage>
</organism>
<evidence type="ECO:0000256" key="7">
    <source>
        <dbReference type="ARBA" id="ARBA00023306"/>
    </source>
</evidence>
<dbReference type="InterPro" id="IPR027165">
    <property type="entry name" value="CND3"/>
</dbReference>
<dbReference type="GO" id="GO:0000796">
    <property type="term" value="C:condensin complex"/>
    <property type="evidence" value="ECO:0007669"/>
    <property type="project" value="InterPro"/>
</dbReference>
<keyword evidence="11" id="KW-1185">Reference proteome</keyword>
<dbReference type="InterPro" id="IPR011989">
    <property type="entry name" value="ARM-like"/>
</dbReference>
<comment type="subcellular location">
    <subcellularLocation>
        <location evidence="1">Chromosome</location>
    </subcellularLocation>
</comment>
<evidence type="ECO:0000256" key="1">
    <source>
        <dbReference type="ARBA" id="ARBA00004286"/>
    </source>
</evidence>
<dbReference type="InterPro" id="IPR025977">
    <property type="entry name" value="Cnd3_C"/>
</dbReference>
<comment type="similarity">
    <text evidence="2">Belongs to the CND3 (condensin subunit 3) family.</text>
</comment>
<dbReference type="PANTHER" id="PTHR14418">
    <property type="entry name" value="CONDENSIN COMPLEX SUBUNIT 3-RELATED"/>
    <property type="match status" value="1"/>
</dbReference>
<dbReference type="InterPro" id="IPR016024">
    <property type="entry name" value="ARM-type_fold"/>
</dbReference>